<dbReference type="Proteomes" id="UP000322110">
    <property type="component" value="Unassembled WGS sequence"/>
</dbReference>
<name>A0A5B2TBX0_9PROT</name>
<evidence type="ECO:0000313" key="2">
    <source>
        <dbReference type="Proteomes" id="UP000322110"/>
    </source>
</evidence>
<gene>
    <name evidence="1" type="ORF">F0Q34_18990</name>
</gene>
<protein>
    <submittedName>
        <fullName evidence="1">Uncharacterized protein</fullName>
    </submittedName>
</protein>
<reference evidence="1 2" key="1">
    <citation type="journal article" date="2015" name="Int. J. Syst. Evol. Microbiol.">
        <title>Roseomonas oryzae sp. nov., isolated from paddy rhizosphere soil.</title>
        <authorList>
            <person name="Ramaprasad E.V."/>
            <person name="Sasikala Ch."/>
            <person name="Ramana Ch.V."/>
        </authorList>
    </citation>
    <scope>NUCLEOTIDE SEQUENCE [LARGE SCALE GENOMIC DNA]</scope>
    <source>
        <strain evidence="1 2">KCTC 42542</strain>
    </source>
</reference>
<dbReference type="EMBL" id="VUKA01000018">
    <property type="protein sequence ID" value="KAA2211669.1"/>
    <property type="molecule type" value="Genomic_DNA"/>
</dbReference>
<dbReference type="AlphaFoldDB" id="A0A5B2TBX0"/>
<accession>A0A5B2TBX0</accession>
<dbReference type="OrthoDB" id="9800974at2"/>
<keyword evidence="2" id="KW-1185">Reference proteome</keyword>
<evidence type="ECO:0000313" key="1">
    <source>
        <dbReference type="EMBL" id="KAA2211669.1"/>
    </source>
</evidence>
<comment type="caution">
    <text evidence="1">The sequence shown here is derived from an EMBL/GenBank/DDBJ whole genome shotgun (WGS) entry which is preliminary data.</text>
</comment>
<proteinExistence type="predicted"/>
<sequence length="110" mass="12214">MTDQPNPAVNTMPDRISETSRWRVGRHYGIHVYEGQRPVATFHWEDDAARAVAAVNAAPSSAAEIERLRAAAEKVIEMNRQHAQDQYGDANKAECWACVRVLREALGSAP</sequence>
<dbReference type="RefSeq" id="WP_149813850.1">
    <property type="nucleotide sequence ID" value="NZ_VUKA01000018.1"/>
</dbReference>
<organism evidence="1 2">
    <name type="scientific">Teichococcus oryzae</name>
    <dbReference type="NCBI Taxonomy" id="1608942"/>
    <lineage>
        <taxon>Bacteria</taxon>
        <taxon>Pseudomonadati</taxon>
        <taxon>Pseudomonadota</taxon>
        <taxon>Alphaproteobacteria</taxon>
        <taxon>Acetobacterales</taxon>
        <taxon>Roseomonadaceae</taxon>
        <taxon>Roseomonas</taxon>
    </lineage>
</organism>